<keyword evidence="2" id="KW-0521">NADP</keyword>
<dbReference type="InterPro" id="IPR045313">
    <property type="entry name" value="CBR1-like"/>
</dbReference>
<dbReference type="RefSeq" id="XP_036361250.1">
    <property type="nucleotide sequence ID" value="XM_036505357.1"/>
</dbReference>
<dbReference type="InterPro" id="IPR002347">
    <property type="entry name" value="SDR_fam"/>
</dbReference>
<dbReference type="EC" id="1.1.1.184" evidence="4"/>
<dbReference type="Gene3D" id="3.40.50.720">
    <property type="entry name" value="NAD(P)-binding Rossmann-like Domain"/>
    <property type="match status" value="1"/>
</dbReference>
<dbReference type="Proteomes" id="UP000515154">
    <property type="component" value="Linkage group LG8"/>
</dbReference>
<dbReference type="PANTHER" id="PTHR43963:SF4">
    <property type="entry name" value="CARBONYL REDUCTASE (NADPH)"/>
    <property type="match status" value="1"/>
</dbReference>
<organism evidence="5 6">
    <name type="scientific">Octopus sinensis</name>
    <name type="common">East Asian common octopus</name>
    <dbReference type="NCBI Taxonomy" id="2607531"/>
    <lineage>
        <taxon>Eukaryota</taxon>
        <taxon>Metazoa</taxon>
        <taxon>Spiralia</taxon>
        <taxon>Lophotrochozoa</taxon>
        <taxon>Mollusca</taxon>
        <taxon>Cephalopoda</taxon>
        <taxon>Coleoidea</taxon>
        <taxon>Octopodiformes</taxon>
        <taxon>Octopoda</taxon>
        <taxon>Incirrata</taxon>
        <taxon>Octopodidae</taxon>
        <taxon>Octopus</taxon>
    </lineage>
</organism>
<gene>
    <name evidence="6" type="primary">LOC115214799</name>
</gene>
<dbReference type="KEGG" id="osn:115214799"/>
<dbReference type="PANTHER" id="PTHR43963">
    <property type="entry name" value="CARBONYL REDUCTASE 1-RELATED"/>
    <property type="match status" value="1"/>
</dbReference>
<dbReference type="Pfam" id="PF00106">
    <property type="entry name" value="adh_short"/>
    <property type="match status" value="1"/>
</dbReference>
<keyword evidence="5" id="KW-1185">Reference proteome</keyword>
<evidence type="ECO:0000313" key="6">
    <source>
        <dbReference type="RefSeq" id="XP_036361250.1"/>
    </source>
</evidence>
<dbReference type="InterPro" id="IPR036291">
    <property type="entry name" value="NAD(P)-bd_dom_sf"/>
</dbReference>
<dbReference type="AlphaFoldDB" id="A0A7E6F1V2"/>
<evidence type="ECO:0000256" key="1">
    <source>
        <dbReference type="ARBA" id="ARBA00006484"/>
    </source>
</evidence>
<evidence type="ECO:0000256" key="3">
    <source>
        <dbReference type="ARBA" id="ARBA00023002"/>
    </source>
</evidence>
<accession>A0A7E6F1V2</accession>
<reference evidence="6" key="1">
    <citation type="submission" date="2025-08" db="UniProtKB">
        <authorList>
            <consortium name="RefSeq"/>
        </authorList>
    </citation>
    <scope>IDENTIFICATION</scope>
</reference>
<evidence type="ECO:0000256" key="2">
    <source>
        <dbReference type="ARBA" id="ARBA00022857"/>
    </source>
</evidence>
<dbReference type="SUPFAM" id="SSF51735">
    <property type="entry name" value="NAD(P)-binding Rossmann-fold domains"/>
    <property type="match status" value="1"/>
</dbReference>
<evidence type="ECO:0000313" key="5">
    <source>
        <dbReference type="Proteomes" id="UP000515154"/>
    </source>
</evidence>
<proteinExistence type="inferred from homology"/>
<protein>
    <recommendedName>
        <fullName evidence="4">carbonyl reductase (NADPH)</fullName>
        <ecNumber evidence="4">1.1.1.184</ecNumber>
    </recommendedName>
</protein>
<comment type="similarity">
    <text evidence="1">Belongs to the short-chain dehydrogenases/reductases (SDR) family.</text>
</comment>
<dbReference type="CDD" id="cd05324">
    <property type="entry name" value="carb_red_PTCR-like_SDR_c"/>
    <property type="match status" value="1"/>
</dbReference>
<evidence type="ECO:0000256" key="4">
    <source>
        <dbReference type="ARBA" id="ARBA00026118"/>
    </source>
</evidence>
<keyword evidence="3" id="KW-0560">Oxidoreductase</keyword>
<dbReference type="PRINTS" id="PR00081">
    <property type="entry name" value="GDHRDH"/>
</dbReference>
<name>A0A7E6F1V2_9MOLL</name>
<dbReference type="GO" id="GO:0004090">
    <property type="term" value="F:carbonyl reductase (NADPH) activity"/>
    <property type="evidence" value="ECO:0007669"/>
    <property type="project" value="UniProtKB-EC"/>
</dbReference>
<sequence length="277" mass="30522">MVQVAVVTGSNKGIGYAIVRNLCKKFKGDVIATARDVGRGEAAIAKLNEEGCHPKFHQLEITDSKSISALAKYLKETYGGVDILVNNAAILYQEDSTVPLGEQAEETLRCNFTATLNVCQEIFPLLRPHARVVNVSSDSGEMALERCSKDLREKFTSNTLTIPQLVNLMAQFVTDVKNGDYKAKGWPSFVHSIYGVSKTGVTTMSIIQQKVLDSESKEDIVVNACCPGYVATDMTRYLGTRTIEEGADTPVYLALLPPNVKEPRGQFVVDRQIREWK</sequence>